<dbReference type="Pfam" id="PF02800">
    <property type="entry name" value="Gp_dh_C"/>
    <property type="match status" value="1"/>
</dbReference>
<comment type="caution">
    <text evidence="24">The sequence shown here is derived from an EMBL/GenBank/DDBJ whole genome shotgun (WGS) entry which is preliminary data.</text>
</comment>
<dbReference type="InterPro" id="IPR014729">
    <property type="entry name" value="Rossmann-like_a/b/a_fold"/>
</dbReference>
<evidence type="ECO:0000256" key="18">
    <source>
        <dbReference type="ARBA" id="ARBA00047469"/>
    </source>
</evidence>
<dbReference type="SUPFAM" id="SSF56112">
    <property type="entry name" value="Protein kinase-like (PK-like)"/>
    <property type="match status" value="3"/>
</dbReference>
<keyword evidence="14" id="KW-0030">Aminoacyl-tRNA synthetase</keyword>
<dbReference type="NCBIfam" id="TIGR00396">
    <property type="entry name" value="leuS_bact"/>
    <property type="match status" value="1"/>
</dbReference>
<dbReference type="GO" id="GO:0046872">
    <property type="term" value="F:metal ion binding"/>
    <property type="evidence" value="ECO:0007669"/>
    <property type="project" value="InterPro"/>
</dbReference>
<dbReference type="CDD" id="cd05214">
    <property type="entry name" value="GAPDH_I_N"/>
    <property type="match status" value="1"/>
</dbReference>
<dbReference type="SUPFAM" id="SSF51735">
    <property type="entry name" value="NAD(P)-binding Rossmann-fold domains"/>
    <property type="match status" value="1"/>
</dbReference>
<evidence type="ECO:0000256" key="15">
    <source>
        <dbReference type="ARBA" id="ARBA00023152"/>
    </source>
</evidence>
<evidence type="ECO:0000256" key="4">
    <source>
        <dbReference type="ARBA" id="ARBA00007406"/>
    </source>
</evidence>
<dbReference type="SMART" id="SM00846">
    <property type="entry name" value="Gp_dh_N"/>
    <property type="match status" value="1"/>
</dbReference>
<feature type="domain" description="ATP-grasp" evidence="23">
    <location>
        <begin position="1127"/>
        <end position="1345"/>
    </location>
</feature>
<dbReference type="InterPro" id="IPR002302">
    <property type="entry name" value="Leu-tRNA-ligase"/>
</dbReference>
<evidence type="ECO:0000259" key="23">
    <source>
        <dbReference type="PROSITE" id="PS50975"/>
    </source>
</evidence>
<dbReference type="Pfam" id="PF00044">
    <property type="entry name" value="Gp_dh_N"/>
    <property type="match status" value="1"/>
</dbReference>
<dbReference type="InterPro" id="IPR000719">
    <property type="entry name" value="Prot_kinase_dom"/>
</dbReference>
<feature type="compositionally biased region" description="Basic and acidic residues" evidence="20">
    <location>
        <begin position="487"/>
        <end position="503"/>
    </location>
</feature>
<dbReference type="GO" id="GO:0004365">
    <property type="term" value="F:glyceraldehyde-3-phosphate dehydrogenase (NAD+) (phosphorylating) activity"/>
    <property type="evidence" value="ECO:0007669"/>
    <property type="project" value="UniProtKB-EC"/>
</dbReference>
<protein>
    <recommendedName>
        <fullName evidence="17">Leucyl-tRNA synthetase</fullName>
        <ecNumber evidence="6">1.2.1.12</ecNumber>
        <ecNumber evidence="7">6.1.1.4</ecNumber>
    </recommendedName>
</protein>
<dbReference type="SUPFAM" id="SSF55347">
    <property type="entry name" value="Glyceraldehyde-3-phosphate dehydrogenase-like, C-terminal domain"/>
    <property type="match status" value="1"/>
</dbReference>
<evidence type="ECO:0000256" key="13">
    <source>
        <dbReference type="ARBA" id="ARBA00023027"/>
    </source>
</evidence>
<evidence type="ECO:0000256" key="9">
    <source>
        <dbReference type="ARBA" id="ARBA00022741"/>
    </source>
</evidence>
<keyword evidence="12" id="KW-0560">Oxidoreductase</keyword>
<dbReference type="InterPro" id="IPR008271">
    <property type="entry name" value="Ser/Thr_kinase_AS"/>
</dbReference>
<evidence type="ECO:0000256" key="1">
    <source>
        <dbReference type="ARBA" id="ARBA00004430"/>
    </source>
</evidence>
<dbReference type="PROSITE" id="PS00108">
    <property type="entry name" value="PROTEIN_KINASE_ST"/>
    <property type="match status" value="1"/>
</dbReference>
<dbReference type="GO" id="GO:0004672">
    <property type="term" value="F:protein kinase activity"/>
    <property type="evidence" value="ECO:0007669"/>
    <property type="project" value="InterPro"/>
</dbReference>
<evidence type="ECO:0000256" key="17">
    <source>
        <dbReference type="ARBA" id="ARBA00030520"/>
    </source>
</evidence>
<dbReference type="InterPro" id="IPR015413">
    <property type="entry name" value="Methionyl/Leucyl_tRNA_Synth"/>
</dbReference>
<keyword evidence="8" id="KW-0436">Ligase</keyword>
<dbReference type="FunFam" id="3.40.50.620:FF:000056">
    <property type="entry name" value="Leucine--tRNA ligase"/>
    <property type="match status" value="1"/>
</dbReference>
<reference evidence="24 25" key="1">
    <citation type="journal article" date="2018" name="Plant J.">
        <title>Genome sequences of Chlorella sorokiniana UTEX 1602 and Micractinium conductrix SAG 241.80: implications to maltose excretion by a green alga.</title>
        <authorList>
            <person name="Arriola M.B."/>
            <person name="Velmurugan N."/>
            <person name="Zhang Y."/>
            <person name="Plunkett M.H."/>
            <person name="Hondzo H."/>
            <person name="Barney B.M."/>
        </authorList>
    </citation>
    <scope>NUCLEOTIDE SEQUENCE [LARGE SCALE GENOMIC DNA]</scope>
    <source>
        <strain evidence="24 25">SAG 241.80</strain>
    </source>
</reference>
<proteinExistence type="inferred from homology"/>
<evidence type="ECO:0000256" key="6">
    <source>
        <dbReference type="ARBA" id="ARBA00013119"/>
    </source>
</evidence>
<dbReference type="InterPro" id="IPR020830">
    <property type="entry name" value="GlycerAld_3-P_DH_AS"/>
</dbReference>
<keyword evidence="21" id="KW-0472">Membrane</keyword>
<dbReference type="Gene3D" id="3.40.50.20">
    <property type="match status" value="1"/>
</dbReference>
<evidence type="ECO:0000256" key="20">
    <source>
        <dbReference type="SAM" id="MobiDB-lite"/>
    </source>
</evidence>
<feature type="transmembrane region" description="Helical" evidence="21">
    <location>
        <begin position="1847"/>
        <end position="1870"/>
    </location>
</feature>
<accession>A0A2P6UZX9</accession>
<dbReference type="FunFam" id="1.10.730.10:FF:000012">
    <property type="entry name" value="Leucine--tRNA ligase"/>
    <property type="match status" value="1"/>
</dbReference>
<dbReference type="GO" id="GO:0006096">
    <property type="term" value="P:glycolytic process"/>
    <property type="evidence" value="ECO:0007669"/>
    <property type="project" value="UniProtKB-KW"/>
</dbReference>
<comment type="similarity">
    <text evidence="4">Belongs to the glyceraldehyde-3-phosphate dehydrogenase family.</text>
</comment>
<feature type="region of interest" description="Disordered" evidence="20">
    <location>
        <begin position="2580"/>
        <end position="2612"/>
    </location>
</feature>
<dbReference type="Pfam" id="PF08264">
    <property type="entry name" value="Anticodon_1"/>
    <property type="match status" value="1"/>
</dbReference>
<dbReference type="GO" id="GO:0006006">
    <property type="term" value="P:glucose metabolic process"/>
    <property type="evidence" value="ECO:0007669"/>
    <property type="project" value="InterPro"/>
</dbReference>
<dbReference type="InterPro" id="IPR032675">
    <property type="entry name" value="LRR_dom_sf"/>
</dbReference>
<comment type="similarity">
    <text evidence="3">Belongs to the class-I aminoacyl-tRNA synthetase family.</text>
</comment>
<dbReference type="Gene3D" id="1.10.730.10">
    <property type="entry name" value="Isoleucyl-tRNA Synthetase, Domain 1"/>
    <property type="match status" value="1"/>
</dbReference>
<evidence type="ECO:0000313" key="24">
    <source>
        <dbReference type="EMBL" id="PSC67354.1"/>
    </source>
</evidence>
<dbReference type="STRING" id="554055.A0A2P6UZX9"/>
<dbReference type="GO" id="GO:0002161">
    <property type="term" value="F:aminoacyl-tRNA deacylase activity"/>
    <property type="evidence" value="ECO:0007669"/>
    <property type="project" value="InterPro"/>
</dbReference>
<feature type="region of interest" description="Disordered" evidence="20">
    <location>
        <begin position="559"/>
        <end position="586"/>
    </location>
</feature>
<dbReference type="InterPro" id="IPR025709">
    <property type="entry name" value="Leu_tRNA-synth_edit"/>
</dbReference>
<dbReference type="GO" id="GO:0009791">
    <property type="term" value="P:post-embryonic development"/>
    <property type="evidence" value="ECO:0007669"/>
    <property type="project" value="UniProtKB-ARBA"/>
</dbReference>
<keyword evidence="13" id="KW-0520">NAD</keyword>
<dbReference type="InterPro" id="IPR011009">
    <property type="entry name" value="Kinase-like_dom_sf"/>
</dbReference>
<feature type="region of interest" description="Disordered" evidence="20">
    <location>
        <begin position="624"/>
        <end position="647"/>
    </location>
</feature>
<feature type="region of interest" description="Disordered" evidence="20">
    <location>
        <begin position="485"/>
        <end position="504"/>
    </location>
</feature>
<comment type="catalytic activity">
    <reaction evidence="18">
        <text>tRNA(Leu) + L-leucine + ATP = L-leucyl-tRNA(Leu) + AMP + diphosphate</text>
        <dbReference type="Rhea" id="RHEA:11688"/>
        <dbReference type="Rhea" id="RHEA-COMP:9613"/>
        <dbReference type="Rhea" id="RHEA-COMP:9622"/>
        <dbReference type="ChEBI" id="CHEBI:30616"/>
        <dbReference type="ChEBI" id="CHEBI:33019"/>
        <dbReference type="ChEBI" id="CHEBI:57427"/>
        <dbReference type="ChEBI" id="CHEBI:78442"/>
        <dbReference type="ChEBI" id="CHEBI:78494"/>
        <dbReference type="ChEBI" id="CHEBI:456215"/>
        <dbReference type="EC" id="6.1.1.4"/>
    </reaction>
</comment>
<dbReference type="FunFam" id="1.10.730.10:FF:000011">
    <property type="entry name" value="Leucine--tRNA ligase chloroplastic/mitochondrial"/>
    <property type="match status" value="1"/>
</dbReference>
<dbReference type="SUPFAM" id="SSF52374">
    <property type="entry name" value="Nucleotidylyl transferase"/>
    <property type="match status" value="1"/>
</dbReference>
<dbReference type="InterPro" id="IPR041472">
    <property type="entry name" value="BL00235/CARNS1_N"/>
</dbReference>
<comment type="function">
    <text evidence="16">Key enzyme in glycolysis that catalyzes the first step of the pathway by converting D-glyceraldehyde 3-phosphate (G3P) into 3-phospho-D-glyceroyl phosphate. Essential for the maintenance of cellular ATP levels and carbohydrate metabolism.</text>
</comment>
<dbReference type="Gene3D" id="3.90.740.10">
    <property type="entry name" value="Valyl/Leucyl/Isoleucyl-tRNA synthetase, editing domain"/>
    <property type="match status" value="1"/>
</dbReference>
<keyword evidence="9 19" id="KW-0547">Nucleotide-binding</keyword>
<evidence type="ECO:0000256" key="19">
    <source>
        <dbReference type="PROSITE-ProRule" id="PRU00409"/>
    </source>
</evidence>
<name>A0A2P6UZX9_9CHLO</name>
<dbReference type="OrthoDB" id="15954at2759"/>
<dbReference type="NCBIfam" id="TIGR01534">
    <property type="entry name" value="GAPDH-I"/>
    <property type="match status" value="1"/>
</dbReference>
<dbReference type="PRINTS" id="PR00985">
    <property type="entry name" value="TRNASYNTHLEU"/>
</dbReference>
<dbReference type="InterPro" id="IPR011761">
    <property type="entry name" value="ATP-grasp"/>
</dbReference>
<dbReference type="Pfam" id="PF18130">
    <property type="entry name" value="ATPgrasp_N"/>
    <property type="match status" value="1"/>
</dbReference>
<dbReference type="InterPro" id="IPR002300">
    <property type="entry name" value="aa-tRNA-synth_Ia"/>
</dbReference>
<dbReference type="EC" id="6.1.1.4" evidence="7"/>
<evidence type="ECO:0000256" key="3">
    <source>
        <dbReference type="ARBA" id="ARBA00005594"/>
    </source>
</evidence>
<dbReference type="PANTHER" id="PTHR43740:SF2">
    <property type="entry name" value="LEUCINE--TRNA LIGASE, MITOCHONDRIAL"/>
    <property type="match status" value="1"/>
</dbReference>
<evidence type="ECO:0000256" key="8">
    <source>
        <dbReference type="ARBA" id="ARBA00022598"/>
    </source>
</evidence>
<dbReference type="SUPFAM" id="SSF47323">
    <property type="entry name" value="Anticodon-binding domain of a subclass of class I aminoacyl-tRNA synthetases"/>
    <property type="match status" value="1"/>
</dbReference>
<dbReference type="GO" id="GO:0005524">
    <property type="term" value="F:ATP binding"/>
    <property type="evidence" value="ECO:0007669"/>
    <property type="project" value="UniProtKB-UniRule"/>
</dbReference>
<evidence type="ECO:0000256" key="12">
    <source>
        <dbReference type="ARBA" id="ARBA00023002"/>
    </source>
</evidence>
<dbReference type="CDD" id="cd18126">
    <property type="entry name" value="GAPDH_I_C"/>
    <property type="match status" value="1"/>
</dbReference>
<dbReference type="Pfam" id="PF09334">
    <property type="entry name" value="tRNA-synt_1g"/>
    <property type="match status" value="1"/>
</dbReference>
<dbReference type="Gene3D" id="1.10.510.10">
    <property type="entry name" value="Transferase(Phosphotransferase) domain 1"/>
    <property type="match status" value="3"/>
</dbReference>
<dbReference type="EMBL" id="LHPF02000063">
    <property type="protein sequence ID" value="PSC67354.1"/>
    <property type="molecule type" value="Genomic_DNA"/>
</dbReference>
<dbReference type="SUPFAM" id="SSF52058">
    <property type="entry name" value="L domain-like"/>
    <property type="match status" value="2"/>
</dbReference>
<feature type="region of interest" description="Disordered" evidence="20">
    <location>
        <begin position="1"/>
        <end position="28"/>
    </location>
</feature>
<keyword evidence="21" id="KW-1133">Transmembrane helix</keyword>
<dbReference type="InterPro" id="IPR009080">
    <property type="entry name" value="tRNAsynth_Ia_anticodon-bd"/>
</dbReference>
<dbReference type="FunFam" id="3.30.360.10:FF:000001">
    <property type="entry name" value="Glyceraldehyde-3-phosphate dehydrogenase"/>
    <property type="match status" value="1"/>
</dbReference>
<keyword evidence="21" id="KW-0812">Transmembrane</keyword>
<dbReference type="Gene3D" id="3.30.360.10">
    <property type="entry name" value="Dihydrodipicolinate Reductase, domain 2"/>
    <property type="match status" value="1"/>
</dbReference>
<feature type="compositionally biased region" description="Low complexity" evidence="20">
    <location>
        <begin position="571"/>
        <end position="583"/>
    </location>
</feature>
<dbReference type="SMART" id="SM00220">
    <property type="entry name" value="S_TKc"/>
    <property type="match status" value="1"/>
</dbReference>
<feature type="region of interest" description="Disordered" evidence="20">
    <location>
        <begin position="2018"/>
        <end position="2059"/>
    </location>
</feature>
<keyword evidence="10 19" id="KW-0067">ATP-binding</keyword>
<dbReference type="PROSITE" id="PS00071">
    <property type="entry name" value="GAPDH"/>
    <property type="match status" value="1"/>
</dbReference>
<dbReference type="Gene3D" id="3.80.10.10">
    <property type="entry name" value="Ribonuclease Inhibitor"/>
    <property type="match status" value="4"/>
</dbReference>
<keyword evidence="15" id="KW-0324">Glycolysis</keyword>
<dbReference type="InterPro" id="IPR020828">
    <property type="entry name" value="GlycerAld_3-P_DH_NAD(P)-bd"/>
</dbReference>
<dbReference type="GO" id="GO:0005930">
    <property type="term" value="C:axoneme"/>
    <property type="evidence" value="ECO:0007669"/>
    <property type="project" value="UniProtKB-SubCell"/>
</dbReference>
<dbReference type="SUPFAM" id="SSF56059">
    <property type="entry name" value="Glutathione synthetase ATP-binding domain-like"/>
    <property type="match status" value="1"/>
</dbReference>
<dbReference type="InterPro" id="IPR020829">
    <property type="entry name" value="GlycerAld_3-P_DH_cat"/>
</dbReference>
<feature type="domain" description="Protein kinase" evidence="22">
    <location>
        <begin position="671"/>
        <end position="996"/>
    </location>
</feature>
<dbReference type="GO" id="GO:0050661">
    <property type="term" value="F:NADP binding"/>
    <property type="evidence" value="ECO:0007669"/>
    <property type="project" value="InterPro"/>
</dbReference>
<dbReference type="Pfam" id="PF13535">
    <property type="entry name" value="ATP-grasp_4"/>
    <property type="match status" value="1"/>
</dbReference>
<dbReference type="InterPro" id="IPR009008">
    <property type="entry name" value="Val/Leu/Ile-tRNA-synth_edit"/>
</dbReference>
<dbReference type="PANTHER" id="PTHR43740">
    <property type="entry name" value="LEUCYL-TRNA SYNTHETASE"/>
    <property type="match status" value="1"/>
</dbReference>
<comment type="subcellular location">
    <subcellularLocation>
        <location evidence="1">Cytoplasm</location>
        <location evidence="1">Cytoskeleton</location>
        <location evidence="1">Cilium axoneme</location>
    </subcellularLocation>
</comment>
<organism evidence="24 25">
    <name type="scientific">Micractinium conductrix</name>
    <dbReference type="NCBI Taxonomy" id="554055"/>
    <lineage>
        <taxon>Eukaryota</taxon>
        <taxon>Viridiplantae</taxon>
        <taxon>Chlorophyta</taxon>
        <taxon>core chlorophytes</taxon>
        <taxon>Trebouxiophyceae</taxon>
        <taxon>Chlorellales</taxon>
        <taxon>Chlorellaceae</taxon>
        <taxon>Chlorella clade</taxon>
        <taxon>Micractinium</taxon>
    </lineage>
</organism>
<evidence type="ECO:0000313" key="25">
    <source>
        <dbReference type="Proteomes" id="UP000239649"/>
    </source>
</evidence>
<dbReference type="Pfam" id="PF13603">
    <property type="entry name" value="tRNA-synt_1_2"/>
    <property type="match status" value="1"/>
</dbReference>
<evidence type="ECO:0000256" key="11">
    <source>
        <dbReference type="ARBA" id="ARBA00022917"/>
    </source>
</evidence>
<dbReference type="FunFam" id="3.40.50.620:FF:000077">
    <property type="entry name" value="Leucine--tRNA ligase"/>
    <property type="match status" value="1"/>
</dbReference>
<dbReference type="Pfam" id="PF00069">
    <property type="entry name" value="Pkinase"/>
    <property type="match status" value="2"/>
</dbReference>
<comment type="pathway">
    <text evidence="2">Carbohydrate degradation; glycolysis; pyruvate from D-glyceraldehyde 3-phosphate: step 1/5.</text>
</comment>
<dbReference type="GO" id="GO:0005829">
    <property type="term" value="C:cytosol"/>
    <property type="evidence" value="ECO:0007669"/>
    <property type="project" value="TreeGrafter"/>
</dbReference>
<dbReference type="Proteomes" id="UP000239649">
    <property type="component" value="Unassembled WGS sequence"/>
</dbReference>
<evidence type="ECO:0000256" key="7">
    <source>
        <dbReference type="ARBA" id="ARBA00013164"/>
    </source>
</evidence>
<dbReference type="InterPro" id="IPR001412">
    <property type="entry name" value="aa-tRNA-synth_I_CS"/>
</dbReference>
<dbReference type="GO" id="GO:0005739">
    <property type="term" value="C:mitochondrion"/>
    <property type="evidence" value="ECO:0007669"/>
    <property type="project" value="UniProtKB-ARBA"/>
</dbReference>
<evidence type="ECO:0000256" key="14">
    <source>
        <dbReference type="ARBA" id="ARBA00023146"/>
    </source>
</evidence>
<dbReference type="Pfam" id="PF00133">
    <property type="entry name" value="tRNA-synt_1"/>
    <property type="match status" value="1"/>
</dbReference>
<evidence type="ECO:0000259" key="22">
    <source>
        <dbReference type="PROSITE" id="PS50011"/>
    </source>
</evidence>
<evidence type="ECO:0000256" key="10">
    <source>
        <dbReference type="ARBA" id="ARBA00022840"/>
    </source>
</evidence>
<dbReference type="Gene3D" id="3.40.50.620">
    <property type="entry name" value="HUPs"/>
    <property type="match status" value="2"/>
</dbReference>
<dbReference type="CDD" id="cd00812">
    <property type="entry name" value="LeuRS_core"/>
    <property type="match status" value="1"/>
</dbReference>
<dbReference type="PROSITE" id="PS00178">
    <property type="entry name" value="AA_TRNA_LIGASE_I"/>
    <property type="match status" value="1"/>
</dbReference>
<feature type="compositionally biased region" description="Low complexity" evidence="20">
    <location>
        <begin position="2033"/>
        <end position="2054"/>
    </location>
</feature>
<sequence length="3504" mass="375557">MRRRKYAPMCLHNPPRRAASAPPPRTSPPQAAAAAGVALVLLVAWAAAPVAAVASYSAIDHDVLHALKTAIFDSDPAWAAESIGWVPDTGSHYCAWEGVKCDEQLKHVVALRVMSLALPAADAATARAPTPNASSPLLPGLARLPRLQLLVLARTGARPWPAIPHEWLEPGAFPALQELSLVGTSLAAPLPDIPPGALPRLTLLHLEFPGLRSTLPRSWGADPAVLPALMILSVTVNLEGGLPPQWPRGFRQLTSLSIEGVPDALAARSPAQPPLTEGTGAQLPAHWPAHWPPKLSLLYLRRLGLTGSIPASWAQAGMPSLVGLNLDINSLSGSLPPTLLSANPRLFFVQLSQNQLTGALPDEWASSQTQLLSLANNSLSGAAFPPAWLAPGALPELEHLDLLGNAGLAGPLPAGLPWRRLSYLFLGGTNVSGSVPSAWCSAPLAQRLERLDLRGTAATPDLPACARKAFTVFYELLGDSVPGQRLVEGKPEQHDWQQREHKQPRGRAASLAALLLPLAALAALAAAGGAARALWRRRLRRLPGSNWEAQQLLAGSPLAPLEHSEAPPPSQEASEGSSSSGSEQARRRRIASLLSPLLQQQHGAAPTIGMFRRADAPAAFAHQLGRASPHKQHGGGASAAGGQPAATRRWGLPTTSIQLQADELEFMTDERGKLVVLGSGGQAVYLARMQDHNLIAAKVIELQAGVDSRAAWHEAQVLQRCAHARIVPLFGVAIKGPLLVLAMELMEGSLQWAFQDAARRAKLRWEAGGRQVATDVAEALHFLHGHARVLHGDLKPGNVLLTADLRACVSDMGLAQVMAASQGPKALGFCGTHAAPEQLLGQRLTLAADLYSLGVLLVELTTGQPLVNMLKAALAGAGGSAPAKPSEQSAKIDASSFPCIDEGAPLEDIAASFETLGLTRQTSLAGSMPTRGYRNSLDYELAPGSLRSAREVFPASLGDKAAHNFLSEATVRSLPKGLTATERERVLASTPLSPTLNLLSSMPLDRVNSRSVEGARLRRHVLRGAVVVFITAGYSSKRFIFERAKELGVRSVVIDGPDSWSQHMVKEGFVEKFVGLDMSDADTVFDRCLDACHKIKKELGDLDGITCFCELAMPLASRLCERLGLATNSPQEAGLPTPRNMLIESAAQLEKAAAHVGFPAVIKPIHGAASLGVLRVNNQESLLEAYDKVCTELAATIIENGVVRQATQEELLKAKSKGGLSANCLMEEYLDGPEVDVDLVFSQGEPVYGAVTDNWPTIEPYFNETGSNSPSILPSYQQRELLELAVKSCKSLGLQIGVFHVEGKYTSRGPRLIEVNCRMGGGPVRTMNLLAWGVDLVEEQLLASAGIPSRPNVAPRPLRNIAEFSVNALKTGKLRDLDFLKPYQGRLDVLYANPLCEAGDKVTCVEDGLPTWICELMVSRSNIHESIEYVKQIEAEVQKAMVIEKLGVKQTGVGSSAPNASVTLLPALARLPRLQTLVLSRPSAAHPWPAIPSEWLQPGAFPSLRWLHLAGPSRAAPLPDIPPRALPLLGKLELEFSALRSTLPVGWGADPAVLPVLRDLRVKMDVVGWLPAEWSRGFRKLTHLVIMGAPVAAEGGQASHPALPSSPTPDRGTLPDEWAAHFSVLERLSLRGLGLTGSIPRSLAEAGMPSLTSLDLSTNHLTGSLAPTLMTTHPRLNAIALGHNNFSGTLPDEWARSKVGGLCRAALRHHLSLPYNSLSGAAFPAAWLEPGAMAQLATLDLTGNAGLSGTLPAGLQWPKLRNLFLGGTYVSGSVPSAWCITKLAWNLHSLDLRGTAADRRLPACVRRSFELHSTLAREPAPMPEATDQDLWQSLLQRQQEQRARRRAVAGLAALLLPLAVAAGVTARVLWRRRLRRQLGGLNPNELEFVLDDEGGGLVELGWGGQAVVCLARMSDDRFVAAKVLEVLPGVDSSAAWHEAALLWQCVHDRVVPLYGVAIMGPLVVLAMELMEGGSLLQAVQNPVTRAMLRWEAGGRQVATDVAEALHFLHGHMRVLHGDLKPGSGTPSLPPGDTQPASSRQQQPQQTPTDSPAPASNLRPSRSWHRCCAYRPGNVLLTADLRACLADMGLAQVMAASQGPKALGFCGTHTAPQQPLGQACAFSVDMYSLGVLLVELTTGQLVQRRGSWRMPHVPAECSQAVQALIAASTVANDAQTAPCGPTGEAAVTGGGAAAAAAATAGRPYQSQAYPFTEIEAKWQAFWEEHKTFRTPDFHELDTSKPKFYALDMFPYPSGAGLHVGHPEGYTATDIVARYKRMRGFNVLHPMGWDAFGLPAEQYAIQTGTHPAVTTDTNIDRFREQLKSLGFSYDWGREVSTCQPSYYKWTQWIFLQLFNKGLAYQAEVPVNWCPALGTVLANEEVIGGLSERGGHPVVRMPLKQWMLKITAYGDRLLSDLEGLDWADSIKEMQRNWIGRSEGATIRFRVAPGDGASVPADAEVEVYTTRPDTLFGATYMVVAPEHPLLSALASSAQAAEVAAYVEAASKKSDFERTELASKHKSGVFTGSYAVNPGSGQQVPIWVADYVLGGYGSGAIMAVPGHDTRDLEFAQAFNLPVRTVVAPAESSSSSGGSSGNGASSDGASSSNGASSGSGAAAEAYTSPGVAVNSACSSSGLSLDGLPTDQAKAAAIDWLEQQGIGHRQVNFKLRDWLFARQRYWGEPFPIVYPEGSEESVGIAESELPLRLPDTDDFKPSGTPDPPLAKCTDWVATTDPQGRPARRETSTMPQWAGSCWYYLRYIDPLNDSRLVSEEAEKYWMPVDLYVGGAEHAVLHLLYSRFWHKVLYDIGAVSTPEPFQRLVSQGMILGEVEYTVHKDASGAYCAEGAPGSATIRLDPSEVEPAGGGGFVLKADPAVKVTSRAHKMSKSRGNVINPDDVVWQYGADSLRLYEMFMGPLRDTKVWSTKGVEGVHRFLARVYRLVTEQPLTDAQPDGDQLRLLHQTIKKVTEETEEMRFNTGLAAMMEFVNGAYKWESRPRAALEPFILLLSPYAPHLAEEMWMVLGHSGSLAYEPWPQADDSLLVQSTYNLPVQVNGKMRGAVEVNVDVGQDEAVAAAQAVGAVAKQLDGKPVKKIIFVPRKILNIIGSSPSRYTNSSRSMQTASSTRVAGKPVVACRPVRRAAAAVRAPVKVFAYVEDKEIVPPAIAGAAKGEPIRIGINGFGRIGRLVMRAAQLHPGVEVMAVNDPFVDPEYMAYMLKYDSVHGRFPGEVHGDASGLYINGKKIDVHTKLDAGEIPWGSSGADYVCESTGVFTTTDKAAAHLKGGAKKVIISAPSADAPMFVVGVNHEQYDPKLTVVSNASCTTNCLAPLAKVVHDKFGIAEGLMTTVHATTATQKTVDGPSRKDWRGGRAASTNIIPSSTGAAKAVGKVLPALNGRLTGMAFRVPTPNVSVVDLTCNLETETSYEAIMAELERASKEELKGILGFTTDSVVSTDFIGDTRSSIVDAGAGIMLSPKFVKLVSWYDNEFGYSSRMCDLMQYMAAVDVRAA</sequence>
<dbReference type="FunFam" id="3.40.50.720:FF:000266">
    <property type="entry name" value="Glyceraldehyde-3-phosphate dehydrogenase"/>
    <property type="match status" value="1"/>
</dbReference>
<feature type="domain" description="Protein kinase" evidence="22">
    <location>
        <begin position="1894"/>
        <end position="2211"/>
    </location>
</feature>
<dbReference type="PROSITE" id="PS50011">
    <property type="entry name" value="PROTEIN_KINASE_DOM"/>
    <property type="match status" value="2"/>
</dbReference>
<dbReference type="GO" id="GO:0004823">
    <property type="term" value="F:leucine-tRNA ligase activity"/>
    <property type="evidence" value="ECO:0007669"/>
    <property type="project" value="UniProtKB-EC"/>
</dbReference>
<comment type="subunit">
    <text evidence="5">Homotetramer.</text>
</comment>
<evidence type="ECO:0000256" key="5">
    <source>
        <dbReference type="ARBA" id="ARBA00011881"/>
    </source>
</evidence>
<dbReference type="CDD" id="cd07958">
    <property type="entry name" value="Anticodon_Ia_Leu_BEm"/>
    <property type="match status" value="1"/>
</dbReference>
<keyword evidence="25" id="KW-1185">Reference proteome</keyword>
<dbReference type="GO" id="GO:0051287">
    <property type="term" value="F:NAD binding"/>
    <property type="evidence" value="ECO:0007669"/>
    <property type="project" value="InterPro"/>
</dbReference>
<gene>
    <name evidence="24" type="ORF">C2E20_8962</name>
</gene>
<keyword evidence="11" id="KW-0648">Protein biosynthesis</keyword>
<dbReference type="PROSITE" id="PS50975">
    <property type="entry name" value="ATP_GRASP"/>
    <property type="match status" value="1"/>
</dbReference>
<dbReference type="SUPFAM" id="SSF50677">
    <property type="entry name" value="ValRS/IleRS/LeuRS editing domain"/>
    <property type="match status" value="1"/>
</dbReference>
<dbReference type="InterPro" id="IPR036291">
    <property type="entry name" value="NAD(P)-bd_dom_sf"/>
</dbReference>
<dbReference type="Gene3D" id="3.40.50.720">
    <property type="entry name" value="NAD(P)-binding Rossmann-like Domain"/>
    <property type="match status" value="1"/>
</dbReference>
<evidence type="ECO:0000256" key="16">
    <source>
        <dbReference type="ARBA" id="ARBA00025350"/>
    </source>
</evidence>
<evidence type="ECO:0000256" key="21">
    <source>
        <dbReference type="SAM" id="Phobius"/>
    </source>
</evidence>
<dbReference type="InterPro" id="IPR013155">
    <property type="entry name" value="M/V/L/I-tRNA-synth_anticd-bd"/>
</dbReference>
<dbReference type="HAMAP" id="MF_00049_B">
    <property type="entry name" value="Leu_tRNA_synth_B"/>
    <property type="match status" value="1"/>
</dbReference>
<dbReference type="Gene3D" id="3.30.470.20">
    <property type="entry name" value="ATP-grasp fold, B domain"/>
    <property type="match status" value="1"/>
</dbReference>
<dbReference type="GO" id="GO:0048608">
    <property type="term" value="P:reproductive structure development"/>
    <property type="evidence" value="ECO:0007669"/>
    <property type="project" value="UniProtKB-ARBA"/>
</dbReference>
<dbReference type="InterPro" id="IPR006424">
    <property type="entry name" value="Glyceraldehyde-3-P_DH_1"/>
</dbReference>
<dbReference type="EC" id="1.2.1.12" evidence="6"/>
<feature type="transmembrane region" description="Helical" evidence="21">
    <location>
        <begin position="1951"/>
        <end position="1970"/>
    </location>
</feature>
<dbReference type="GO" id="GO:0006429">
    <property type="term" value="P:leucyl-tRNA aminoacylation"/>
    <property type="evidence" value="ECO:0007669"/>
    <property type="project" value="InterPro"/>
</dbReference>
<evidence type="ECO:0000256" key="2">
    <source>
        <dbReference type="ARBA" id="ARBA00004869"/>
    </source>
</evidence>